<feature type="domain" description="ABC transporter" evidence="6">
    <location>
        <begin position="4"/>
        <end position="234"/>
    </location>
</feature>
<evidence type="ECO:0000256" key="5">
    <source>
        <dbReference type="ARBA" id="ARBA00022840"/>
    </source>
</evidence>
<organism evidence="7 8">
    <name type="scientific">Mesorhizobium tamadayense</name>
    <dbReference type="NCBI Taxonomy" id="425306"/>
    <lineage>
        <taxon>Bacteria</taxon>
        <taxon>Pseudomonadati</taxon>
        <taxon>Pseudomonadota</taxon>
        <taxon>Alphaproteobacteria</taxon>
        <taxon>Hyphomicrobiales</taxon>
        <taxon>Phyllobacteriaceae</taxon>
        <taxon>Mesorhizobium</taxon>
    </lineage>
</organism>
<proteinExistence type="inferred from homology"/>
<evidence type="ECO:0000313" key="8">
    <source>
        <dbReference type="Proteomes" id="UP000273786"/>
    </source>
</evidence>
<name>A0A3P3FU28_9HYPH</name>
<dbReference type="GO" id="GO:0016887">
    <property type="term" value="F:ATP hydrolysis activity"/>
    <property type="evidence" value="ECO:0007669"/>
    <property type="project" value="InterPro"/>
</dbReference>
<dbReference type="InterPro" id="IPR003593">
    <property type="entry name" value="AAA+_ATPase"/>
</dbReference>
<dbReference type="InterPro" id="IPR003439">
    <property type="entry name" value="ABC_transporter-like_ATP-bd"/>
</dbReference>
<dbReference type="NCBIfam" id="NF008653">
    <property type="entry name" value="PRK11650.1"/>
    <property type="match status" value="1"/>
</dbReference>
<comment type="subcellular location">
    <subcellularLocation>
        <location evidence="1">Cell inner membrane</location>
        <topology evidence="1">Peripheral membrane protein</topology>
    </subcellularLocation>
</comment>
<accession>A0A3P3FU28</accession>
<dbReference type="FunFam" id="3.40.50.300:FF:000042">
    <property type="entry name" value="Maltose/maltodextrin ABC transporter, ATP-binding protein"/>
    <property type="match status" value="1"/>
</dbReference>
<dbReference type="InterPro" id="IPR013611">
    <property type="entry name" value="Transp-assoc_OB_typ2"/>
</dbReference>
<keyword evidence="4" id="KW-0547">Nucleotide-binding</keyword>
<dbReference type="PANTHER" id="PTHR43875:SF1">
    <property type="entry name" value="OSMOPROTECTIVE COMPOUNDS UPTAKE ATP-BINDING PROTEIN GGTA"/>
    <property type="match status" value="1"/>
</dbReference>
<sequence>MSSVTLRNVVKRYGQVEVVHGIDLAVEEGEFVVLLGPSGCGKTTTLRMVAGLEDISGGELEIAGRRVNDVQPKDRQIAMVFQNYALYPHMTVRQNMEFALKPQRLSATEAEGRIGEAARILGLEPLLARKPSQLSGGQRQRVAMARAMVRTPKVFLFDEPLSNLDAKLRTQVRVEIAKLHKRLGTTILYVTHDQIEAMTLADKIVIMKDGRIEQIGSPEEVFSLPRNLFVASFIGSPAMNLMPGVVAASGGGAALTCGSLQIPAPNALSRVLKTAQQVTIGVRPSDIRLVSSDAATTSYDASIEVVEYLGTEALLNLSAGGQALVAQVPASDRPTAGQQNVRIAFDPDRLHIFDTQSGQAIRPGDCGHVESIGGRHGTRDRLHREAQV</sequence>
<dbReference type="InterPro" id="IPR012340">
    <property type="entry name" value="NA-bd_OB-fold"/>
</dbReference>
<dbReference type="Gene3D" id="2.40.50.100">
    <property type="match status" value="1"/>
</dbReference>
<dbReference type="GO" id="GO:0055052">
    <property type="term" value="C:ATP-binding cassette (ABC) transporter complex, substrate-binding subunit-containing"/>
    <property type="evidence" value="ECO:0007669"/>
    <property type="project" value="TreeGrafter"/>
</dbReference>
<comment type="similarity">
    <text evidence="2">Belongs to the ABC transporter superfamily.</text>
</comment>
<protein>
    <submittedName>
        <fullName evidence="7">sn-glycerol-3-phosphate ABC transporter ATP-binding protein UgpC</fullName>
    </submittedName>
</protein>
<dbReference type="EMBL" id="RQXT01000013">
    <property type="protein sequence ID" value="RRI01967.1"/>
    <property type="molecule type" value="Genomic_DNA"/>
</dbReference>
<dbReference type="SMART" id="SM00382">
    <property type="entry name" value="AAA"/>
    <property type="match status" value="1"/>
</dbReference>
<gene>
    <name evidence="7" type="primary">ugpC</name>
    <name evidence="7" type="ORF">EH240_13090</name>
</gene>
<evidence type="ECO:0000256" key="2">
    <source>
        <dbReference type="ARBA" id="ARBA00005417"/>
    </source>
</evidence>
<dbReference type="RefSeq" id="WP_124998816.1">
    <property type="nucleotide sequence ID" value="NZ_RQXT01000013.1"/>
</dbReference>
<dbReference type="InterPro" id="IPR027417">
    <property type="entry name" value="P-loop_NTPase"/>
</dbReference>
<dbReference type="Proteomes" id="UP000273786">
    <property type="component" value="Unassembled WGS sequence"/>
</dbReference>
<keyword evidence="8" id="KW-1185">Reference proteome</keyword>
<dbReference type="GO" id="GO:0008643">
    <property type="term" value="P:carbohydrate transport"/>
    <property type="evidence" value="ECO:0007669"/>
    <property type="project" value="InterPro"/>
</dbReference>
<dbReference type="InterPro" id="IPR047641">
    <property type="entry name" value="ABC_transpr_MalK/UgpC-like"/>
</dbReference>
<evidence type="ECO:0000313" key="7">
    <source>
        <dbReference type="EMBL" id="RRI01967.1"/>
    </source>
</evidence>
<evidence type="ECO:0000259" key="6">
    <source>
        <dbReference type="PROSITE" id="PS50893"/>
    </source>
</evidence>
<dbReference type="OrthoDB" id="9802264at2"/>
<dbReference type="Gene3D" id="2.40.50.140">
    <property type="entry name" value="Nucleic acid-binding proteins"/>
    <property type="match status" value="1"/>
</dbReference>
<reference evidence="7 8" key="1">
    <citation type="submission" date="2018-11" db="EMBL/GenBank/DDBJ databases">
        <title>the genome of Mesorhizobium tamadayense DSM 28320.</title>
        <authorList>
            <person name="Gao J."/>
        </authorList>
    </citation>
    <scope>NUCLEOTIDE SEQUENCE [LARGE SCALE GENOMIC DNA]</scope>
    <source>
        <strain evidence="7 8">DSM 28320</strain>
    </source>
</reference>
<evidence type="ECO:0000256" key="1">
    <source>
        <dbReference type="ARBA" id="ARBA00004417"/>
    </source>
</evidence>
<dbReference type="PANTHER" id="PTHR43875">
    <property type="entry name" value="MALTODEXTRIN IMPORT ATP-BINDING PROTEIN MSMX"/>
    <property type="match status" value="1"/>
</dbReference>
<dbReference type="InterPro" id="IPR008995">
    <property type="entry name" value="Mo/tungstate-bd_C_term_dom"/>
</dbReference>
<evidence type="ECO:0000256" key="3">
    <source>
        <dbReference type="ARBA" id="ARBA00022448"/>
    </source>
</evidence>
<dbReference type="InterPro" id="IPR017871">
    <property type="entry name" value="ABC_transporter-like_CS"/>
</dbReference>
<dbReference type="PROSITE" id="PS50893">
    <property type="entry name" value="ABC_TRANSPORTER_2"/>
    <property type="match status" value="1"/>
</dbReference>
<keyword evidence="3" id="KW-0813">Transport</keyword>
<dbReference type="Pfam" id="PF08402">
    <property type="entry name" value="TOBE_2"/>
    <property type="match status" value="1"/>
</dbReference>
<dbReference type="SUPFAM" id="SSF52540">
    <property type="entry name" value="P-loop containing nucleoside triphosphate hydrolases"/>
    <property type="match status" value="1"/>
</dbReference>
<dbReference type="Pfam" id="PF00005">
    <property type="entry name" value="ABC_tran"/>
    <property type="match status" value="1"/>
</dbReference>
<dbReference type="InterPro" id="IPR015855">
    <property type="entry name" value="ABC_transpr_MalK-like"/>
</dbReference>
<dbReference type="Gene3D" id="3.40.50.300">
    <property type="entry name" value="P-loop containing nucleotide triphosphate hydrolases"/>
    <property type="match status" value="1"/>
</dbReference>
<dbReference type="SUPFAM" id="SSF50331">
    <property type="entry name" value="MOP-like"/>
    <property type="match status" value="1"/>
</dbReference>
<keyword evidence="5 7" id="KW-0067">ATP-binding</keyword>
<dbReference type="PROSITE" id="PS00211">
    <property type="entry name" value="ABC_TRANSPORTER_1"/>
    <property type="match status" value="1"/>
</dbReference>
<dbReference type="AlphaFoldDB" id="A0A3P3FU28"/>
<dbReference type="GO" id="GO:0005524">
    <property type="term" value="F:ATP binding"/>
    <property type="evidence" value="ECO:0007669"/>
    <property type="project" value="UniProtKB-KW"/>
</dbReference>
<comment type="caution">
    <text evidence="7">The sequence shown here is derived from an EMBL/GenBank/DDBJ whole genome shotgun (WGS) entry which is preliminary data.</text>
</comment>
<dbReference type="CDD" id="cd03301">
    <property type="entry name" value="ABC_MalK_N"/>
    <property type="match status" value="1"/>
</dbReference>
<evidence type="ECO:0000256" key="4">
    <source>
        <dbReference type="ARBA" id="ARBA00022741"/>
    </source>
</evidence>
<dbReference type="GO" id="GO:0140359">
    <property type="term" value="F:ABC-type transporter activity"/>
    <property type="evidence" value="ECO:0007669"/>
    <property type="project" value="InterPro"/>
</dbReference>